<accession>A0A3M7T8N7</accession>
<dbReference type="AlphaFoldDB" id="A0A3M7T8N7"/>
<dbReference type="Proteomes" id="UP000276133">
    <property type="component" value="Unassembled WGS sequence"/>
</dbReference>
<sequence length="188" mass="22756">MPELLVCRKDYLSDLYWWKPQGHFYEYFVDILLSIRSNHKFFSYIDSNNLSKLFKVKLPKFYNKNKFIIQIGIKNDVKALKLIGYFCFYNNLPNNFNDIDNFQEKYGLNVEKIKHFLATSFYTNTLLNTTLIRERKISVHDTWKFFIAHNNSTQQQERFRSESPSLKSVKDDERISSFYFKERFIFTI</sequence>
<protein>
    <submittedName>
        <fullName evidence="1">Uncharacterized protein</fullName>
    </submittedName>
</protein>
<proteinExistence type="predicted"/>
<evidence type="ECO:0000313" key="2">
    <source>
        <dbReference type="Proteomes" id="UP000276133"/>
    </source>
</evidence>
<name>A0A3M7T8N7_BRAPC</name>
<dbReference type="EMBL" id="REGN01000111">
    <property type="protein sequence ID" value="RNA44402.1"/>
    <property type="molecule type" value="Genomic_DNA"/>
</dbReference>
<keyword evidence="2" id="KW-1185">Reference proteome</keyword>
<organism evidence="1 2">
    <name type="scientific">Brachionus plicatilis</name>
    <name type="common">Marine rotifer</name>
    <name type="synonym">Brachionus muelleri</name>
    <dbReference type="NCBI Taxonomy" id="10195"/>
    <lineage>
        <taxon>Eukaryota</taxon>
        <taxon>Metazoa</taxon>
        <taxon>Spiralia</taxon>
        <taxon>Gnathifera</taxon>
        <taxon>Rotifera</taxon>
        <taxon>Eurotatoria</taxon>
        <taxon>Monogononta</taxon>
        <taxon>Pseudotrocha</taxon>
        <taxon>Ploima</taxon>
        <taxon>Brachionidae</taxon>
        <taxon>Brachionus</taxon>
    </lineage>
</organism>
<gene>
    <name evidence="1" type="ORF">BpHYR1_047875</name>
</gene>
<comment type="caution">
    <text evidence="1">The sequence shown here is derived from an EMBL/GenBank/DDBJ whole genome shotgun (WGS) entry which is preliminary data.</text>
</comment>
<reference evidence="1 2" key="1">
    <citation type="journal article" date="2018" name="Sci. Rep.">
        <title>Genomic signatures of local adaptation to the degree of environmental predictability in rotifers.</title>
        <authorList>
            <person name="Franch-Gras L."/>
            <person name="Hahn C."/>
            <person name="Garcia-Roger E.M."/>
            <person name="Carmona M.J."/>
            <person name="Serra M."/>
            <person name="Gomez A."/>
        </authorList>
    </citation>
    <scope>NUCLEOTIDE SEQUENCE [LARGE SCALE GENOMIC DNA]</scope>
    <source>
        <strain evidence="1">HYR1</strain>
    </source>
</reference>
<evidence type="ECO:0000313" key="1">
    <source>
        <dbReference type="EMBL" id="RNA44402.1"/>
    </source>
</evidence>